<evidence type="ECO:0000313" key="5">
    <source>
        <dbReference type="Proteomes" id="UP000178129"/>
    </source>
</evidence>
<proteinExistence type="predicted"/>
<dbReference type="InParanoid" id="A0A1E1L1L8"/>
<evidence type="ECO:0000256" key="2">
    <source>
        <dbReference type="SAM" id="MobiDB-lite"/>
    </source>
</evidence>
<feature type="region of interest" description="Disordered" evidence="2">
    <location>
        <begin position="334"/>
        <end position="460"/>
    </location>
</feature>
<feature type="compositionally biased region" description="Basic residues" evidence="2">
    <location>
        <begin position="370"/>
        <end position="381"/>
    </location>
</feature>
<gene>
    <name evidence="4" type="ORF">RCO7_10027</name>
</gene>
<feature type="region of interest" description="Disordered" evidence="2">
    <location>
        <begin position="189"/>
        <end position="227"/>
    </location>
</feature>
<dbReference type="Gene3D" id="1.10.30.10">
    <property type="entry name" value="High mobility group box domain"/>
    <property type="match status" value="1"/>
</dbReference>
<organism evidence="4 5">
    <name type="scientific">Rhynchosporium graminicola</name>
    <dbReference type="NCBI Taxonomy" id="2792576"/>
    <lineage>
        <taxon>Eukaryota</taxon>
        <taxon>Fungi</taxon>
        <taxon>Dikarya</taxon>
        <taxon>Ascomycota</taxon>
        <taxon>Pezizomycotina</taxon>
        <taxon>Leotiomycetes</taxon>
        <taxon>Helotiales</taxon>
        <taxon>Ploettnerulaceae</taxon>
        <taxon>Rhynchosporium</taxon>
    </lineage>
</organism>
<feature type="domain" description="HMG box" evidence="3">
    <location>
        <begin position="222"/>
        <end position="291"/>
    </location>
</feature>
<dbReference type="SMART" id="SM00398">
    <property type="entry name" value="HMG"/>
    <property type="match status" value="1"/>
</dbReference>
<evidence type="ECO:0000313" key="4">
    <source>
        <dbReference type="EMBL" id="CZT04396.1"/>
    </source>
</evidence>
<dbReference type="InterPro" id="IPR036910">
    <property type="entry name" value="HMG_box_dom_sf"/>
</dbReference>
<dbReference type="GO" id="GO:0003677">
    <property type="term" value="F:DNA binding"/>
    <property type="evidence" value="ECO:0007669"/>
    <property type="project" value="UniProtKB-UniRule"/>
</dbReference>
<feature type="compositionally biased region" description="Low complexity" evidence="2">
    <location>
        <begin position="395"/>
        <end position="408"/>
    </location>
</feature>
<evidence type="ECO:0000256" key="1">
    <source>
        <dbReference type="PROSITE-ProRule" id="PRU00267"/>
    </source>
</evidence>
<dbReference type="Proteomes" id="UP000178129">
    <property type="component" value="Unassembled WGS sequence"/>
</dbReference>
<comment type="caution">
    <text evidence="4">The sequence shown here is derived from an EMBL/GenBank/DDBJ whole genome shotgun (WGS) entry which is preliminary data.</text>
</comment>
<reference evidence="5" key="1">
    <citation type="submission" date="2016-03" db="EMBL/GenBank/DDBJ databases">
        <authorList>
            <person name="Ploux O."/>
        </authorList>
    </citation>
    <scope>NUCLEOTIDE SEQUENCE [LARGE SCALE GENOMIC DNA]</scope>
    <source>
        <strain evidence="5">UK7</strain>
    </source>
</reference>
<protein>
    <submittedName>
        <fullName evidence="4">Related to high mobility group protein</fullName>
    </submittedName>
</protein>
<feature type="compositionally biased region" description="Basic and acidic residues" evidence="2">
    <location>
        <begin position="425"/>
        <end position="439"/>
    </location>
</feature>
<dbReference type="PROSITE" id="PS50118">
    <property type="entry name" value="HMG_BOX_2"/>
    <property type="match status" value="1"/>
</dbReference>
<name>A0A1E1L1L8_9HELO</name>
<feature type="compositionally biased region" description="Acidic residues" evidence="2">
    <location>
        <begin position="337"/>
        <end position="361"/>
    </location>
</feature>
<dbReference type="EMBL" id="FJUW01000032">
    <property type="protein sequence ID" value="CZT04396.1"/>
    <property type="molecule type" value="Genomic_DNA"/>
</dbReference>
<keyword evidence="5" id="KW-1185">Reference proteome</keyword>
<sequence>MARAKKAPEEKPKEGATVTMDLDSFVRTRDSVRIIPLIALPSILPLLPSASSTRPISHFILSLPRHPYTITITNHTSTLHHPLLGPTHRPRFPHSHLIAILSREYLASRSFPRPSTPNAPPCLLSDAMVLKIIRRQHHVVTGLATLSDAVHTLSSAYIKHTNAVLNEHGHGIDLVAALARLKHNPLLNLDDQGNGAASPAKSVAADTDKKERKKRQHDPNAPKRPLTPFFLYMQTARPIIASDLGADSPKKAVGVEGTRRWGTMLPHDKQLWTNAYKDNLRLYNARMHSYKSGANPDAKDMSDQDAALYADEHNIGADNTADAQLVGESSAAALHDEDAEGEPEPEVEPEPEPEPEEEEDKEPTPPPKTPKAKAGGRKGKASKNNTPAVPPTPVVPASASSIVPPKAAAPEKEKSPDKKRKRTSKKDELAAAAAEKEELAVETPKSAPKPRKKKAKGGDS</sequence>
<dbReference type="GO" id="GO:0005634">
    <property type="term" value="C:nucleus"/>
    <property type="evidence" value="ECO:0007669"/>
    <property type="project" value="UniProtKB-UniRule"/>
</dbReference>
<dbReference type="SUPFAM" id="SSF47095">
    <property type="entry name" value="HMG-box"/>
    <property type="match status" value="1"/>
</dbReference>
<keyword evidence="1" id="KW-0539">Nucleus</keyword>
<dbReference type="STRING" id="914237.A0A1E1L1L8"/>
<accession>A0A1E1L1L8</accession>
<dbReference type="InterPro" id="IPR009071">
    <property type="entry name" value="HMG_box_dom"/>
</dbReference>
<feature type="compositionally biased region" description="Basic residues" evidence="2">
    <location>
        <begin position="448"/>
        <end position="460"/>
    </location>
</feature>
<keyword evidence="1" id="KW-0238">DNA-binding</keyword>
<evidence type="ECO:0000259" key="3">
    <source>
        <dbReference type="PROSITE" id="PS50118"/>
    </source>
</evidence>
<feature type="DNA-binding region" description="HMG box" evidence="1">
    <location>
        <begin position="222"/>
        <end position="291"/>
    </location>
</feature>
<dbReference type="AlphaFoldDB" id="A0A1E1L1L8"/>